<name>A0ABQ2M6S1_9ACTN</name>
<accession>A0ABQ2M6S1</accession>
<reference evidence="2" key="1">
    <citation type="journal article" date="2019" name="Int. J. Syst. Evol. Microbiol.">
        <title>The Global Catalogue of Microorganisms (GCM) 10K type strain sequencing project: providing services to taxonomists for standard genome sequencing and annotation.</title>
        <authorList>
            <consortium name="The Broad Institute Genomics Platform"/>
            <consortium name="The Broad Institute Genome Sequencing Center for Infectious Disease"/>
            <person name="Wu L."/>
            <person name="Ma J."/>
        </authorList>
    </citation>
    <scope>NUCLEOTIDE SEQUENCE [LARGE SCALE GENOMIC DNA]</scope>
    <source>
        <strain evidence="2">CGMCC 4.7178</strain>
    </source>
</reference>
<evidence type="ECO:0008006" key="3">
    <source>
        <dbReference type="Google" id="ProtNLM"/>
    </source>
</evidence>
<evidence type="ECO:0000313" key="2">
    <source>
        <dbReference type="Proteomes" id="UP000631535"/>
    </source>
</evidence>
<evidence type="ECO:0000313" key="1">
    <source>
        <dbReference type="EMBL" id="GGO46578.1"/>
    </source>
</evidence>
<dbReference type="Pfam" id="PF11209">
    <property type="entry name" value="LmeA"/>
    <property type="match status" value="1"/>
</dbReference>
<keyword evidence="2" id="KW-1185">Reference proteome</keyword>
<sequence length="235" mass="24798">MRALRRGLLVLLVLAVLFVGADRLAVKLAEDEAAERIKGADGVSSSTDASVDIKGFPFLTQIAGRELEQIDAELKGMKAGPGDALTVSRVDARLKNVRIGSDYSSAVAETATGSAFVSYKELTKAAHEGVRVSYGGKDKNGKGRVKVSAGITLLGQTFERSVTSTVSVSKGDIVELHADEVPGDGIPGLEGAIRQRIDFARKIAGLPPGLELERVQATKKGIELSVRGKDLELSE</sequence>
<organism evidence="1 2">
    <name type="scientific">Streptomyces daqingensis</name>
    <dbReference type="NCBI Taxonomy" id="1472640"/>
    <lineage>
        <taxon>Bacteria</taxon>
        <taxon>Bacillati</taxon>
        <taxon>Actinomycetota</taxon>
        <taxon>Actinomycetes</taxon>
        <taxon>Kitasatosporales</taxon>
        <taxon>Streptomycetaceae</taxon>
        <taxon>Streptomyces</taxon>
    </lineage>
</organism>
<dbReference type="RefSeq" id="WP_189036468.1">
    <property type="nucleotide sequence ID" value="NZ_BMMP01000004.1"/>
</dbReference>
<dbReference type="InterPro" id="IPR021373">
    <property type="entry name" value="DUF2993"/>
</dbReference>
<protein>
    <recommendedName>
        <fullName evidence="3">DUF2993 domain-containing protein</fullName>
    </recommendedName>
</protein>
<dbReference type="Proteomes" id="UP000631535">
    <property type="component" value="Unassembled WGS sequence"/>
</dbReference>
<dbReference type="EMBL" id="BMMP01000004">
    <property type="protein sequence ID" value="GGO46578.1"/>
    <property type="molecule type" value="Genomic_DNA"/>
</dbReference>
<gene>
    <name evidence="1" type="ORF">GCM10012287_17270</name>
</gene>
<comment type="caution">
    <text evidence="1">The sequence shown here is derived from an EMBL/GenBank/DDBJ whole genome shotgun (WGS) entry which is preliminary data.</text>
</comment>
<proteinExistence type="predicted"/>